<comment type="similarity">
    <text evidence="1">Belongs to the DadA oxidoreductase family.</text>
</comment>
<organism evidence="4 5">
    <name type="scientific">Agrobacterium vitis</name>
    <name type="common">Rhizobium vitis</name>
    <dbReference type="NCBI Taxonomy" id="373"/>
    <lineage>
        <taxon>Bacteria</taxon>
        <taxon>Pseudomonadati</taxon>
        <taxon>Pseudomonadota</taxon>
        <taxon>Alphaproteobacteria</taxon>
        <taxon>Hyphomicrobiales</taxon>
        <taxon>Rhizobiaceae</taxon>
        <taxon>Rhizobium/Agrobacterium group</taxon>
        <taxon>Agrobacterium</taxon>
    </lineage>
</organism>
<dbReference type="AlphaFoldDB" id="A0A368P4D9"/>
<sequence>MRVPLLRIETHTTLPEAADVVVIGGGIVGTCTAYFLAKRGVKVVLLEKGLIGAEQSSRNWGWCRQQNRDARELPMATKSLDLWDSFASEIGEDVGFRRCGLLYLSNSEAEIATWAKWRDFAKTVGVTTHMLSAQEAAEKGSATRKPWLGGVFSPSDGIAVPERAAPVIARGVMKFGGTVMQHCAARGLETEAGRVSAVVTEKGTIRTGTVVMAGGAWASSFCNQLNIRFPQASIRSSILSVAPLSGGSGAEGLPDALHTARVSVTRRGDGGYALAISGRASVDPTLQQIRYGKAFLPMFQRRWRSLKPGTIEGLRNGHETLAKWALDKVTPMERNRILDPIPDRKLIAETYRRAGELLPALAGAKISASWAGYIDSTPDGVPAIGEVPSLPGFILAAGFSGHGFGIGPGAGHLIADIITGSEPIVDPADYLPERLAHSAWGKVAGF</sequence>
<gene>
    <name evidence="4" type="ORF">DXT89_06435</name>
</gene>
<dbReference type="PANTHER" id="PTHR13847">
    <property type="entry name" value="SARCOSINE DEHYDROGENASE-RELATED"/>
    <property type="match status" value="1"/>
</dbReference>
<proteinExistence type="inferred from homology"/>
<evidence type="ECO:0000256" key="2">
    <source>
        <dbReference type="ARBA" id="ARBA00023002"/>
    </source>
</evidence>
<dbReference type="GO" id="GO:0008718">
    <property type="term" value="F:D-amino-acid dehydrogenase activity"/>
    <property type="evidence" value="ECO:0007669"/>
    <property type="project" value="TreeGrafter"/>
</dbReference>
<name>A0A368P4D9_AGRVI</name>
<evidence type="ECO:0000313" key="5">
    <source>
        <dbReference type="Proteomes" id="UP000436911"/>
    </source>
</evidence>
<dbReference type="GO" id="GO:0005737">
    <property type="term" value="C:cytoplasm"/>
    <property type="evidence" value="ECO:0007669"/>
    <property type="project" value="TreeGrafter"/>
</dbReference>
<dbReference type="PANTHER" id="PTHR13847:SF280">
    <property type="entry name" value="D-AMINO ACID DEHYDROGENASE"/>
    <property type="match status" value="1"/>
</dbReference>
<feature type="domain" description="FAD dependent oxidoreductase" evidence="3">
    <location>
        <begin position="19"/>
        <end position="416"/>
    </location>
</feature>
<dbReference type="Gene3D" id="3.30.9.10">
    <property type="entry name" value="D-Amino Acid Oxidase, subunit A, domain 2"/>
    <property type="match status" value="1"/>
</dbReference>
<dbReference type="GO" id="GO:0055130">
    <property type="term" value="P:D-alanine catabolic process"/>
    <property type="evidence" value="ECO:0007669"/>
    <property type="project" value="TreeGrafter"/>
</dbReference>
<dbReference type="OrthoDB" id="9787190at2"/>
<accession>A0A368P4D9</accession>
<dbReference type="InterPro" id="IPR006076">
    <property type="entry name" value="FAD-dep_OxRdtase"/>
</dbReference>
<dbReference type="GeneID" id="60680978"/>
<dbReference type="EMBL" id="QUSG01000002">
    <property type="protein sequence ID" value="KAA3530348.1"/>
    <property type="molecule type" value="Genomic_DNA"/>
</dbReference>
<reference evidence="4 5" key="1">
    <citation type="submission" date="2018-08" db="EMBL/GenBank/DDBJ databases">
        <title>Genome sequencing of Agrobacterium vitis strain ICMP 10754.</title>
        <authorList>
            <person name="Visnovsky S.B."/>
            <person name="Pitman A.R."/>
        </authorList>
    </citation>
    <scope>NUCLEOTIDE SEQUENCE [LARGE SCALE GENOMIC DNA]</scope>
    <source>
        <strain evidence="4 5">ICMP 10754</strain>
    </source>
</reference>
<dbReference type="Gene3D" id="3.50.50.60">
    <property type="entry name" value="FAD/NAD(P)-binding domain"/>
    <property type="match status" value="2"/>
</dbReference>
<dbReference type="RefSeq" id="WP_060717134.1">
    <property type="nucleotide sequence ID" value="NZ_CP055266.1"/>
</dbReference>
<dbReference type="InterPro" id="IPR036188">
    <property type="entry name" value="FAD/NAD-bd_sf"/>
</dbReference>
<comment type="caution">
    <text evidence="4">The sequence shown here is derived from an EMBL/GenBank/DDBJ whole genome shotgun (WGS) entry which is preliminary data.</text>
</comment>
<dbReference type="SUPFAM" id="SSF51905">
    <property type="entry name" value="FAD/NAD(P)-binding domain"/>
    <property type="match status" value="1"/>
</dbReference>
<evidence type="ECO:0000256" key="1">
    <source>
        <dbReference type="ARBA" id="ARBA00009410"/>
    </source>
</evidence>
<dbReference type="GO" id="GO:0005886">
    <property type="term" value="C:plasma membrane"/>
    <property type="evidence" value="ECO:0007669"/>
    <property type="project" value="TreeGrafter"/>
</dbReference>
<dbReference type="Proteomes" id="UP000436911">
    <property type="component" value="Unassembled WGS sequence"/>
</dbReference>
<evidence type="ECO:0000259" key="3">
    <source>
        <dbReference type="Pfam" id="PF01266"/>
    </source>
</evidence>
<keyword evidence="2" id="KW-0560">Oxidoreductase</keyword>
<protein>
    <submittedName>
        <fullName evidence="4">FAD-binding oxidoreductase</fullName>
    </submittedName>
</protein>
<evidence type="ECO:0000313" key="4">
    <source>
        <dbReference type="EMBL" id="KAA3530348.1"/>
    </source>
</evidence>
<dbReference type="Pfam" id="PF01266">
    <property type="entry name" value="DAO"/>
    <property type="match status" value="1"/>
</dbReference>